<dbReference type="HOGENOM" id="CLU_036645_1_0_6"/>
<dbReference type="UniPathway" id="UPA00028">
    <property type="reaction ID" value="UER00003"/>
</dbReference>
<feature type="region of interest" description="Disordered" evidence="12">
    <location>
        <begin position="1"/>
        <end position="21"/>
    </location>
</feature>
<dbReference type="STRING" id="555778.Hneap_1133"/>
<dbReference type="InterPro" id="IPR015813">
    <property type="entry name" value="Pyrv/PenolPyrv_kinase-like_dom"/>
</dbReference>
<dbReference type="InterPro" id="IPR040442">
    <property type="entry name" value="Pyrv_kinase-like_dom_sf"/>
</dbReference>
<dbReference type="Gene3D" id="3.20.20.60">
    <property type="entry name" value="Phosphoenolpyruvate-binding domains"/>
    <property type="match status" value="1"/>
</dbReference>
<dbReference type="HAMAP" id="MF_00156">
    <property type="entry name" value="PanB"/>
    <property type="match status" value="1"/>
</dbReference>
<proteinExistence type="inferred from homology"/>
<comment type="similarity">
    <text evidence="2 8">Belongs to the PanB family.</text>
</comment>
<feature type="binding site" evidence="8 10">
    <location>
        <position position="100"/>
    </location>
    <ligand>
        <name>3-methyl-2-oxobutanoate</name>
        <dbReference type="ChEBI" id="CHEBI:11851"/>
    </ligand>
</feature>
<keyword evidence="6 8" id="KW-0479">Metal-binding</keyword>
<protein>
    <recommendedName>
        <fullName evidence="8">3-methyl-2-oxobutanoate hydroxymethyltransferase</fullName>
        <ecNumber evidence="8">2.1.2.11</ecNumber>
    </recommendedName>
    <alternativeName>
        <fullName evidence="8">Ketopantoate hydroxymethyltransferase</fullName>
        <shortName evidence="8">KPHMT</shortName>
    </alternativeName>
</protein>
<dbReference type="FunFam" id="3.20.20.60:FF:000003">
    <property type="entry name" value="3-methyl-2-oxobutanoate hydroxymethyltransferase"/>
    <property type="match status" value="1"/>
</dbReference>
<feature type="active site" description="Proton acceptor" evidence="8 9">
    <location>
        <position position="198"/>
    </location>
</feature>
<evidence type="ECO:0000256" key="11">
    <source>
        <dbReference type="PIRSR" id="PIRSR000388-3"/>
    </source>
</evidence>
<feature type="binding site" evidence="8 11">
    <location>
        <position position="131"/>
    </location>
    <ligand>
        <name>Mg(2+)</name>
        <dbReference type="ChEBI" id="CHEBI:18420"/>
    </ligand>
</feature>
<keyword evidence="13" id="KW-0489">Methyltransferase</keyword>
<dbReference type="SUPFAM" id="SSF51621">
    <property type="entry name" value="Phosphoenolpyruvate/pyruvate domain"/>
    <property type="match status" value="1"/>
</dbReference>
<keyword evidence="14" id="KW-1185">Reference proteome</keyword>
<comment type="cofactor">
    <cofactor evidence="8 11">
        <name>Mg(2+)</name>
        <dbReference type="ChEBI" id="CHEBI:18420"/>
    </cofactor>
    <text evidence="8 11">Binds 1 Mg(2+) ion per subunit.</text>
</comment>
<dbReference type="PANTHER" id="PTHR20881">
    <property type="entry name" value="3-METHYL-2-OXOBUTANOATE HYDROXYMETHYLTRANSFERASE"/>
    <property type="match status" value="1"/>
</dbReference>
<accession>D0KZU6</accession>
<reference evidence="13 14" key="1">
    <citation type="submission" date="2009-10" db="EMBL/GenBank/DDBJ databases">
        <title>Complete sequence of Halothiobacillus neapolitanus c2.</title>
        <authorList>
            <consortium name="US DOE Joint Genome Institute"/>
            <person name="Lucas S."/>
            <person name="Copeland A."/>
            <person name="Lapidus A."/>
            <person name="Glavina del Rio T."/>
            <person name="Tice H."/>
            <person name="Bruce D."/>
            <person name="Goodwin L."/>
            <person name="Pitluck S."/>
            <person name="Davenport K."/>
            <person name="Brettin T."/>
            <person name="Detter J.C."/>
            <person name="Han C."/>
            <person name="Tapia R."/>
            <person name="Larimer F."/>
            <person name="Land M."/>
            <person name="Hauser L."/>
            <person name="Kyrpides N."/>
            <person name="Mikhailova N."/>
            <person name="Kerfeld C."/>
            <person name="Cannon G."/>
            <person name="Heinhort S."/>
        </authorList>
    </citation>
    <scope>NUCLEOTIDE SEQUENCE [LARGE SCALE GENOMIC DNA]</scope>
    <source>
        <strain evidence="14">ATCC 23641 / c2</strain>
    </source>
</reference>
<feature type="binding site" evidence="8 10">
    <location>
        <begin position="61"/>
        <end position="62"/>
    </location>
    <ligand>
        <name>3-methyl-2-oxobutanoate</name>
        <dbReference type="ChEBI" id="CHEBI:11851"/>
    </ligand>
</feature>
<feature type="binding site" evidence="8 11">
    <location>
        <position position="100"/>
    </location>
    <ligand>
        <name>Mg(2+)</name>
        <dbReference type="ChEBI" id="CHEBI:18420"/>
    </ligand>
</feature>
<dbReference type="PIRSF" id="PIRSF000388">
    <property type="entry name" value="Pantoate_hydroxy_MeTrfase"/>
    <property type="match status" value="1"/>
</dbReference>
<dbReference type="Pfam" id="PF02548">
    <property type="entry name" value="Pantoate_transf"/>
    <property type="match status" value="1"/>
</dbReference>
<keyword evidence="8" id="KW-0963">Cytoplasm</keyword>
<dbReference type="RefSeq" id="WP_012824005.1">
    <property type="nucleotide sequence ID" value="NC_013422.1"/>
</dbReference>
<dbReference type="GO" id="GO:0003864">
    <property type="term" value="F:3-methyl-2-oxobutanoate hydroxymethyltransferase activity"/>
    <property type="evidence" value="ECO:0007669"/>
    <property type="project" value="UniProtKB-UniRule"/>
</dbReference>
<comment type="function">
    <text evidence="7 8">Catalyzes the reversible reaction in which hydroxymethyl group from 5,10-methylenetetrahydrofolate is transferred onto alpha-ketoisovalerate to form ketopantoate.</text>
</comment>
<dbReference type="InterPro" id="IPR003700">
    <property type="entry name" value="Pantoate_hydroxy_MeTrfase"/>
</dbReference>
<dbReference type="PANTHER" id="PTHR20881:SF0">
    <property type="entry name" value="3-METHYL-2-OXOBUTANOATE HYDROXYMETHYLTRANSFERASE"/>
    <property type="match status" value="1"/>
</dbReference>
<feature type="binding site" evidence="8 11">
    <location>
        <position position="61"/>
    </location>
    <ligand>
        <name>Mg(2+)</name>
        <dbReference type="ChEBI" id="CHEBI:18420"/>
    </ligand>
</feature>
<evidence type="ECO:0000313" key="14">
    <source>
        <dbReference type="Proteomes" id="UP000009102"/>
    </source>
</evidence>
<sequence length="280" mass="29743">MSSQTPPGETSTSSQRVKPKTLTTLQNAKRDQTPIAMITAYDAGFARLAMEAEIDILLVGDSLGMVVQGQRDTLSVTMHDMIYHTKMVRRGAPSGLVMADLPFLSDTDTPTVLRNAGRLIQEGGADIVKIEATAAKADLVQAMTDAGIAVCAHVGLLPQKVRQLGGYRVRGRDIDDASAVMRDAEVLTHAGAAMVLVECVPSTLGARIAKSIDVPVIGIGAGVDVDGQVLVMNDLLGMNPHPARFVRDFLRGRGAILQALQAYASAVRSRSFPAEHEGFV</sequence>
<dbReference type="GO" id="GO:0008168">
    <property type="term" value="F:methyltransferase activity"/>
    <property type="evidence" value="ECO:0007669"/>
    <property type="project" value="UniProtKB-KW"/>
</dbReference>
<dbReference type="NCBIfam" id="TIGR00222">
    <property type="entry name" value="panB"/>
    <property type="match status" value="1"/>
</dbReference>
<dbReference type="GO" id="GO:0005737">
    <property type="term" value="C:cytoplasm"/>
    <property type="evidence" value="ECO:0007669"/>
    <property type="project" value="UniProtKB-SubCell"/>
</dbReference>
<dbReference type="OrthoDB" id="9781789at2"/>
<evidence type="ECO:0000256" key="9">
    <source>
        <dbReference type="PIRSR" id="PIRSR000388-1"/>
    </source>
</evidence>
<evidence type="ECO:0000256" key="12">
    <source>
        <dbReference type="SAM" id="MobiDB-lite"/>
    </source>
</evidence>
<dbReference type="Proteomes" id="UP000009102">
    <property type="component" value="Chromosome"/>
</dbReference>
<evidence type="ECO:0000256" key="1">
    <source>
        <dbReference type="ARBA" id="ARBA00005033"/>
    </source>
</evidence>
<feature type="binding site" evidence="8 10">
    <location>
        <position position="129"/>
    </location>
    <ligand>
        <name>3-methyl-2-oxobutanoate</name>
        <dbReference type="ChEBI" id="CHEBI:11851"/>
    </ligand>
</feature>
<evidence type="ECO:0000256" key="2">
    <source>
        <dbReference type="ARBA" id="ARBA00008676"/>
    </source>
</evidence>
<dbReference type="NCBIfam" id="NF001452">
    <property type="entry name" value="PRK00311.1"/>
    <property type="match status" value="1"/>
</dbReference>
<keyword evidence="5 8" id="KW-0808">Transferase</keyword>
<comment type="pathway">
    <text evidence="1 8">Cofactor biosynthesis; (R)-pantothenate biosynthesis; (R)-pantoate from 3-methyl-2-oxobutanoate: step 1/2.</text>
</comment>
<dbReference type="eggNOG" id="COG0413">
    <property type="taxonomic scope" value="Bacteria"/>
</dbReference>
<evidence type="ECO:0000256" key="3">
    <source>
        <dbReference type="ARBA" id="ARBA00011424"/>
    </source>
</evidence>
<dbReference type="CDD" id="cd06557">
    <property type="entry name" value="KPHMT-like"/>
    <property type="match status" value="1"/>
</dbReference>
<evidence type="ECO:0000256" key="7">
    <source>
        <dbReference type="ARBA" id="ARBA00056497"/>
    </source>
</evidence>
<dbReference type="EC" id="2.1.2.11" evidence="8"/>
<dbReference type="GO" id="GO:0032259">
    <property type="term" value="P:methylation"/>
    <property type="evidence" value="ECO:0007669"/>
    <property type="project" value="UniProtKB-KW"/>
</dbReference>
<keyword evidence="4 8" id="KW-0566">Pantothenate biosynthesis</keyword>
<comment type="subcellular location">
    <subcellularLocation>
        <location evidence="8">Cytoplasm</location>
    </subcellularLocation>
</comment>
<dbReference type="GO" id="GO:0015940">
    <property type="term" value="P:pantothenate biosynthetic process"/>
    <property type="evidence" value="ECO:0007669"/>
    <property type="project" value="UniProtKB-UniRule"/>
</dbReference>
<dbReference type="EMBL" id="CP001801">
    <property type="protein sequence ID" value="ACX95969.1"/>
    <property type="molecule type" value="Genomic_DNA"/>
</dbReference>
<name>D0KZU6_HALNC</name>
<keyword evidence="8 11" id="KW-0460">Magnesium</keyword>
<evidence type="ECO:0000256" key="6">
    <source>
        <dbReference type="ARBA" id="ARBA00022723"/>
    </source>
</evidence>
<evidence type="ECO:0000256" key="8">
    <source>
        <dbReference type="HAMAP-Rule" id="MF_00156"/>
    </source>
</evidence>
<evidence type="ECO:0000256" key="5">
    <source>
        <dbReference type="ARBA" id="ARBA00022679"/>
    </source>
</evidence>
<dbReference type="KEGG" id="hna:Hneap_1133"/>
<dbReference type="AlphaFoldDB" id="D0KZU6"/>
<evidence type="ECO:0000256" key="10">
    <source>
        <dbReference type="PIRSR" id="PIRSR000388-2"/>
    </source>
</evidence>
<organism evidence="13 14">
    <name type="scientific">Halothiobacillus neapolitanus (strain ATCC 23641 / DSM 15147 / CIP 104769 / NCIMB 8539 / c2)</name>
    <name type="common">Thiobacillus neapolitanus</name>
    <dbReference type="NCBI Taxonomy" id="555778"/>
    <lineage>
        <taxon>Bacteria</taxon>
        <taxon>Pseudomonadati</taxon>
        <taxon>Pseudomonadota</taxon>
        <taxon>Gammaproteobacteria</taxon>
        <taxon>Chromatiales</taxon>
        <taxon>Halothiobacillaceae</taxon>
        <taxon>Halothiobacillus</taxon>
    </lineage>
</organism>
<dbReference type="GO" id="GO:0000287">
    <property type="term" value="F:magnesium ion binding"/>
    <property type="evidence" value="ECO:0007669"/>
    <property type="project" value="TreeGrafter"/>
</dbReference>
<comment type="subunit">
    <text evidence="3 8">Homodecamer; pentamer of dimers.</text>
</comment>
<gene>
    <name evidence="8" type="primary">panB</name>
    <name evidence="13" type="ordered locus">Hneap_1133</name>
</gene>
<evidence type="ECO:0000256" key="4">
    <source>
        <dbReference type="ARBA" id="ARBA00022655"/>
    </source>
</evidence>
<evidence type="ECO:0000313" key="13">
    <source>
        <dbReference type="EMBL" id="ACX95969.1"/>
    </source>
</evidence>
<comment type="catalytic activity">
    <reaction evidence="8">
        <text>(6R)-5,10-methylene-5,6,7,8-tetrahydrofolate + 3-methyl-2-oxobutanoate + H2O = 2-dehydropantoate + (6S)-5,6,7,8-tetrahydrofolate</text>
        <dbReference type="Rhea" id="RHEA:11824"/>
        <dbReference type="ChEBI" id="CHEBI:11561"/>
        <dbReference type="ChEBI" id="CHEBI:11851"/>
        <dbReference type="ChEBI" id="CHEBI:15377"/>
        <dbReference type="ChEBI" id="CHEBI:15636"/>
        <dbReference type="ChEBI" id="CHEBI:57453"/>
        <dbReference type="EC" id="2.1.2.11"/>
    </reaction>
</comment>